<evidence type="ECO:0000313" key="1">
    <source>
        <dbReference type="EMBL" id="KKM05018.1"/>
    </source>
</evidence>
<organism evidence="1">
    <name type="scientific">marine sediment metagenome</name>
    <dbReference type="NCBI Taxonomy" id="412755"/>
    <lineage>
        <taxon>unclassified sequences</taxon>
        <taxon>metagenomes</taxon>
        <taxon>ecological metagenomes</taxon>
    </lineage>
</organism>
<gene>
    <name evidence="1" type="ORF">LCGC14_1758370</name>
</gene>
<dbReference type="AlphaFoldDB" id="A0A0F9K1E8"/>
<protein>
    <submittedName>
        <fullName evidence="1">Uncharacterized protein</fullName>
    </submittedName>
</protein>
<reference evidence="1" key="1">
    <citation type="journal article" date="2015" name="Nature">
        <title>Complex archaea that bridge the gap between prokaryotes and eukaryotes.</title>
        <authorList>
            <person name="Spang A."/>
            <person name="Saw J.H."/>
            <person name="Jorgensen S.L."/>
            <person name="Zaremba-Niedzwiedzka K."/>
            <person name="Martijn J."/>
            <person name="Lind A.E."/>
            <person name="van Eijk R."/>
            <person name="Schleper C."/>
            <person name="Guy L."/>
            <person name="Ettema T.J."/>
        </authorList>
    </citation>
    <scope>NUCLEOTIDE SEQUENCE</scope>
</reference>
<comment type="caution">
    <text evidence="1">The sequence shown here is derived from an EMBL/GenBank/DDBJ whole genome shotgun (WGS) entry which is preliminary data.</text>
</comment>
<sequence length="49" mass="5688">MLDLKIQKSYEEQLIIRRSGATGLIFILKNNFNWKDRQEYTGADGTPIT</sequence>
<feature type="non-terminal residue" evidence="1">
    <location>
        <position position="49"/>
    </location>
</feature>
<name>A0A0F9K1E8_9ZZZZ</name>
<proteinExistence type="predicted"/>
<dbReference type="EMBL" id="LAZR01016322">
    <property type="protein sequence ID" value="KKM05018.1"/>
    <property type="molecule type" value="Genomic_DNA"/>
</dbReference>
<accession>A0A0F9K1E8</accession>